<dbReference type="AlphaFoldDB" id="A0A026X4E5"/>
<evidence type="ECO:0000313" key="2">
    <source>
        <dbReference type="Proteomes" id="UP000053097"/>
    </source>
</evidence>
<name>A0A026X4E5_OOCBI</name>
<protein>
    <submittedName>
        <fullName evidence="1">Uncharacterized protein</fullName>
    </submittedName>
</protein>
<dbReference type="EMBL" id="KK107024">
    <property type="protein sequence ID" value="EZA62274.1"/>
    <property type="molecule type" value="Genomic_DNA"/>
</dbReference>
<organism evidence="1 2">
    <name type="scientific">Ooceraea biroi</name>
    <name type="common">Clonal raider ant</name>
    <name type="synonym">Cerapachys biroi</name>
    <dbReference type="NCBI Taxonomy" id="2015173"/>
    <lineage>
        <taxon>Eukaryota</taxon>
        <taxon>Metazoa</taxon>
        <taxon>Ecdysozoa</taxon>
        <taxon>Arthropoda</taxon>
        <taxon>Hexapoda</taxon>
        <taxon>Insecta</taxon>
        <taxon>Pterygota</taxon>
        <taxon>Neoptera</taxon>
        <taxon>Endopterygota</taxon>
        <taxon>Hymenoptera</taxon>
        <taxon>Apocrita</taxon>
        <taxon>Aculeata</taxon>
        <taxon>Formicoidea</taxon>
        <taxon>Formicidae</taxon>
        <taxon>Dorylinae</taxon>
        <taxon>Ooceraea</taxon>
    </lineage>
</organism>
<keyword evidence="2" id="KW-1185">Reference proteome</keyword>
<reference evidence="1 2" key="1">
    <citation type="journal article" date="2014" name="Curr. Biol.">
        <title>The genome of the clonal raider ant Cerapachys biroi.</title>
        <authorList>
            <person name="Oxley P.R."/>
            <person name="Ji L."/>
            <person name="Fetter-Pruneda I."/>
            <person name="McKenzie S.K."/>
            <person name="Li C."/>
            <person name="Hu H."/>
            <person name="Zhang G."/>
            <person name="Kronauer D.J."/>
        </authorList>
    </citation>
    <scope>NUCLEOTIDE SEQUENCE [LARGE SCALE GENOMIC DNA]</scope>
</reference>
<evidence type="ECO:0000313" key="1">
    <source>
        <dbReference type="EMBL" id="EZA62274.1"/>
    </source>
</evidence>
<dbReference type="Proteomes" id="UP000053097">
    <property type="component" value="Unassembled WGS sequence"/>
</dbReference>
<accession>A0A026X4E5</accession>
<gene>
    <name evidence="1" type="ORF">X777_00642</name>
</gene>
<proteinExistence type="predicted"/>
<sequence length="56" mass="6782">MVVEKQGERERERENRYREKEKEEARKFLIRGIRGRDGSEESSRATRMCAYVRTCD</sequence>